<comment type="function">
    <text evidence="8">Acts on ADP-mannose and ADP-glucose as well as ADP-ribose. Prevents glycogen biosynthesis. The reaction catalyzed by this enzyme is a limiting step of the gluconeogenic process.</text>
</comment>
<dbReference type="SUPFAM" id="SSF55811">
    <property type="entry name" value="Nudix"/>
    <property type="match status" value="1"/>
</dbReference>
<comment type="similarity">
    <text evidence="2">Belongs to the Nudix hydrolase family. NudF subfamily.</text>
</comment>
<evidence type="ECO:0000256" key="6">
    <source>
        <dbReference type="ARBA" id="ARBA00022801"/>
    </source>
</evidence>
<keyword evidence="6 16" id="KW-0378">Hydrolase</keyword>
<evidence type="ECO:0000256" key="5">
    <source>
        <dbReference type="ARBA" id="ARBA00022723"/>
    </source>
</evidence>
<dbReference type="PANTHER" id="PTHR11839">
    <property type="entry name" value="UDP/ADP-SUGAR PYROPHOSPHATASE"/>
    <property type="match status" value="1"/>
</dbReference>
<comment type="catalytic activity">
    <reaction evidence="12">
        <text>ADP-D-ribose + H2O = D-ribose 5-phosphate + AMP + 2 H(+)</text>
        <dbReference type="Rhea" id="RHEA:10412"/>
        <dbReference type="ChEBI" id="CHEBI:15377"/>
        <dbReference type="ChEBI" id="CHEBI:15378"/>
        <dbReference type="ChEBI" id="CHEBI:57967"/>
        <dbReference type="ChEBI" id="CHEBI:78346"/>
        <dbReference type="ChEBI" id="CHEBI:456215"/>
        <dbReference type="EC" id="3.6.1.13"/>
    </reaction>
</comment>
<evidence type="ECO:0000256" key="7">
    <source>
        <dbReference type="ARBA" id="ARBA00022842"/>
    </source>
</evidence>
<evidence type="ECO:0000256" key="12">
    <source>
        <dbReference type="ARBA" id="ARBA00049546"/>
    </source>
</evidence>
<evidence type="ECO:0000256" key="2">
    <source>
        <dbReference type="ARBA" id="ARBA00007482"/>
    </source>
</evidence>
<feature type="binding site" evidence="13">
    <location>
        <position position="121"/>
    </location>
    <ligand>
        <name>Mg(2+)</name>
        <dbReference type="ChEBI" id="CHEBI:18420"/>
        <label>1</label>
    </ligand>
</feature>
<evidence type="ECO:0000256" key="9">
    <source>
        <dbReference type="ARBA" id="ARBA00030162"/>
    </source>
</evidence>
<evidence type="ECO:0000259" key="15">
    <source>
        <dbReference type="PROSITE" id="PS51462"/>
    </source>
</evidence>
<sequence>MTSTSDKGLLAGSQFEAEDVDVVSQECAYGGFFEMQRWTLRHRLFSGDWTEAFQREIFRRGNAVAGIIYDPWRDEIALIEQFRIGAHDSPAGPWCLEVVAGMMDKDGEAPEQVMARELEEEAGLKARHMEFICRYLSSPGGTDEEVFLYALMCDLSGAGGGIHGLDEEHEDIRLLVFSAQEVFAAMLNGRMNNAATLIGLQWLQMHRERLRKEVAKLT</sequence>
<dbReference type="NCBIfam" id="TIGR00052">
    <property type="entry name" value="nudix-type nucleoside diphosphatase, YffH/AdpP family"/>
    <property type="match status" value="1"/>
</dbReference>
<dbReference type="FunCoup" id="A0A7X0JRA2">
    <property type="interactions" value="309"/>
</dbReference>
<dbReference type="GO" id="GO:0019144">
    <property type="term" value="F:ADP-sugar diphosphatase activity"/>
    <property type="evidence" value="ECO:0007669"/>
    <property type="project" value="TreeGrafter"/>
</dbReference>
<gene>
    <name evidence="16" type="ORF">HNR48_000980</name>
</gene>
<evidence type="ECO:0000256" key="13">
    <source>
        <dbReference type="PIRSR" id="PIRSR604385-2"/>
    </source>
</evidence>
<dbReference type="EMBL" id="JACHHT010000001">
    <property type="protein sequence ID" value="MBB6520702.1"/>
    <property type="molecule type" value="Genomic_DNA"/>
</dbReference>
<evidence type="ECO:0000256" key="1">
    <source>
        <dbReference type="ARBA" id="ARBA00001946"/>
    </source>
</evidence>
<dbReference type="Gene3D" id="3.90.79.10">
    <property type="entry name" value="Nucleoside Triphosphate Pyrophosphohydrolase"/>
    <property type="match status" value="1"/>
</dbReference>
<feature type="binding site" evidence="13">
    <location>
        <position position="170"/>
    </location>
    <ligand>
        <name>Mg(2+)</name>
        <dbReference type="ChEBI" id="CHEBI:18420"/>
        <label>1</label>
    </ligand>
</feature>
<feature type="domain" description="Nudix hydrolase" evidence="15">
    <location>
        <begin position="59"/>
        <end position="204"/>
    </location>
</feature>
<dbReference type="RefSeq" id="WP_166850473.1">
    <property type="nucleotide sequence ID" value="NZ_JAAONY010000001.1"/>
</dbReference>
<dbReference type="GO" id="GO:0046872">
    <property type="term" value="F:metal ion binding"/>
    <property type="evidence" value="ECO:0007669"/>
    <property type="project" value="UniProtKB-KW"/>
</dbReference>
<dbReference type="GO" id="GO:0047631">
    <property type="term" value="F:ADP-ribose diphosphatase activity"/>
    <property type="evidence" value="ECO:0007669"/>
    <property type="project" value="UniProtKB-EC"/>
</dbReference>
<dbReference type="GO" id="GO:0006753">
    <property type="term" value="P:nucleoside phosphate metabolic process"/>
    <property type="evidence" value="ECO:0007669"/>
    <property type="project" value="TreeGrafter"/>
</dbReference>
<accession>A0A7X0JRA2</accession>
<dbReference type="PROSITE" id="PS51462">
    <property type="entry name" value="NUDIX"/>
    <property type="match status" value="1"/>
</dbReference>
<name>A0A7X0JRA2_9GAMM</name>
<dbReference type="Pfam" id="PF00293">
    <property type="entry name" value="NUDIX"/>
    <property type="match status" value="1"/>
</dbReference>
<dbReference type="InterPro" id="IPR000086">
    <property type="entry name" value="NUDIX_hydrolase_dom"/>
</dbReference>
<evidence type="ECO:0000256" key="14">
    <source>
        <dbReference type="PIRSR" id="PIRSR604385-3"/>
    </source>
</evidence>
<dbReference type="EC" id="3.6.1.13" evidence="3"/>
<evidence type="ECO:0000313" key="16">
    <source>
        <dbReference type="EMBL" id="MBB6520702.1"/>
    </source>
</evidence>
<dbReference type="GO" id="GO:0005829">
    <property type="term" value="C:cytosol"/>
    <property type="evidence" value="ECO:0007669"/>
    <property type="project" value="TreeGrafter"/>
</dbReference>
<comment type="cofactor">
    <cofactor evidence="1 13">
        <name>Mg(2+)</name>
        <dbReference type="ChEBI" id="CHEBI:18420"/>
    </cofactor>
</comment>
<dbReference type="GO" id="GO:0019693">
    <property type="term" value="P:ribose phosphate metabolic process"/>
    <property type="evidence" value="ECO:0007669"/>
    <property type="project" value="TreeGrafter"/>
</dbReference>
<dbReference type="AlphaFoldDB" id="A0A7X0JRA2"/>
<evidence type="ECO:0000313" key="17">
    <source>
        <dbReference type="Proteomes" id="UP000528457"/>
    </source>
</evidence>
<evidence type="ECO:0000256" key="3">
    <source>
        <dbReference type="ARBA" id="ARBA00012453"/>
    </source>
</evidence>
<evidence type="ECO:0000256" key="10">
    <source>
        <dbReference type="ARBA" id="ARBA00030308"/>
    </source>
</evidence>
<feature type="short sequence motif" description="Nudix box" evidence="14">
    <location>
        <begin position="101"/>
        <end position="124"/>
    </location>
</feature>
<comment type="caution">
    <text evidence="16">The sequence shown here is derived from an EMBL/GenBank/DDBJ whole genome shotgun (WGS) entry which is preliminary data.</text>
</comment>
<protein>
    <recommendedName>
        <fullName evidence="4">ADP-ribose pyrophosphatase</fullName>
        <ecNumber evidence="3">3.6.1.13</ecNumber>
    </recommendedName>
    <alternativeName>
        <fullName evidence="9">ADP-ribose diphosphatase</fullName>
    </alternativeName>
    <alternativeName>
        <fullName evidence="11">ADP-ribose phosphohydrolase</fullName>
    </alternativeName>
    <alternativeName>
        <fullName evidence="10">Adenosine diphosphoribose pyrophosphatase</fullName>
    </alternativeName>
</protein>
<feature type="binding site" evidence="13">
    <location>
        <position position="100"/>
    </location>
    <ligand>
        <name>Mg(2+)</name>
        <dbReference type="ChEBI" id="CHEBI:18420"/>
        <label>2</label>
    </ligand>
</feature>
<dbReference type="InterPro" id="IPR004385">
    <property type="entry name" value="NDP_pyrophosphatase"/>
</dbReference>
<organism evidence="16 17">
    <name type="scientific">Pseudoteredinibacter isoporae</name>
    <dbReference type="NCBI Taxonomy" id="570281"/>
    <lineage>
        <taxon>Bacteria</taxon>
        <taxon>Pseudomonadati</taxon>
        <taxon>Pseudomonadota</taxon>
        <taxon>Gammaproteobacteria</taxon>
        <taxon>Cellvibrionales</taxon>
        <taxon>Cellvibrionaceae</taxon>
        <taxon>Pseudoteredinibacter</taxon>
    </lineage>
</organism>
<dbReference type="PANTHER" id="PTHR11839:SF5">
    <property type="entry name" value="ADP-RIBOSE PYROPHOSPHATASE"/>
    <property type="match status" value="1"/>
</dbReference>
<dbReference type="Proteomes" id="UP000528457">
    <property type="component" value="Unassembled WGS sequence"/>
</dbReference>
<feature type="binding site" evidence="13">
    <location>
        <position position="117"/>
    </location>
    <ligand>
        <name>Mg(2+)</name>
        <dbReference type="ChEBI" id="CHEBI:18420"/>
        <label>1</label>
    </ligand>
</feature>
<dbReference type="InParanoid" id="A0A7X0JRA2"/>
<evidence type="ECO:0000256" key="11">
    <source>
        <dbReference type="ARBA" id="ARBA00033056"/>
    </source>
</evidence>
<keyword evidence="7 13" id="KW-0460">Magnesium</keyword>
<proteinExistence type="inferred from homology"/>
<reference evidence="16 17" key="1">
    <citation type="submission" date="2020-08" db="EMBL/GenBank/DDBJ databases">
        <title>Genomic Encyclopedia of Type Strains, Phase IV (KMG-IV): sequencing the most valuable type-strain genomes for metagenomic binning, comparative biology and taxonomic classification.</title>
        <authorList>
            <person name="Goeker M."/>
        </authorList>
    </citation>
    <scope>NUCLEOTIDE SEQUENCE [LARGE SCALE GENOMIC DNA]</scope>
    <source>
        <strain evidence="16 17">DSM 22368</strain>
    </source>
</reference>
<dbReference type="InterPro" id="IPR015797">
    <property type="entry name" value="NUDIX_hydrolase-like_dom_sf"/>
</dbReference>
<dbReference type="CDD" id="cd24155">
    <property type="entry name" value="NUDIX_ADPRase"/>
    <property type="match status" value="1"/>
</dbReference>
<evidence type="ECO:0000256" key="8">
    <source>
        <dbReference type="ARBA" id="ARBA00025164"/>
    </source>
</evidence>
<evidence type="ECO:0000256" key="4">
    <source>
        <dbReference type="ARBA" id="ARBA00013297"/>
    </source>
</evidence>
<keyword evidence="5 13" id="KW-0479">Metal-binding</keyword>
<keyword evidence="17" id="KW-1185">Reference proteome</keyword>